<sequence>MLITRSMQEAHLYMDLHPCVCGTEEFDRQHRLEDRDGVLTSVYEGVCPQCGRTRLFEFTMSSERPPAPPAFGGPEPSRIIDPGEFMWIGDRVSTESGLRLLNTPPAEHREIRPATAYAIAAFEEVAKFLPEGADCIPEDRFTSERGREMYAKDPSRFTRKRITSHLELKREILAGIDRFSPPQD</sequence>
<evidence type="ECO:0000313" key="1">
    <source>
        <dbReference type="EMBL" id="MBO0657219.1"/>
    </source>
</evidence>
<dbReference type="AlphaFoldDB" id="A0A939FTT3"/>
<protein>
    <submittedName>
        <fullName evidence="1">Uncharacterized protein</fullName>
    </submittedName>
</protein>
<dbReference type="Proteomes" id="UP000664781">
    <property type="component" value="Unassembled WGS sequence"/>
</dbReference>
<keyword evidence="2" id="KW-1185">Reference proteome</keyword>
<name>A0A939FTT3_9ACTN</name>
<gene>
    <name evidence="1" type="ORF">J1792_32250</name>
</gene>
<evidence type="ECO:0000313" key="2">
    <source>
        <dbReference type="Proteomes" id="UP000664781"/>
    </source>
</evidence>
<comment type="caution">
    <text evidence="1">The sequence shown here is derived from an EMBL/GenBank/DDBJ whole genome shotgun (WGS) entry which is preliminary data.</text>
</comment>
<dbReference type="EMBL" id="JAFMOF010000007">
    <property type="protein sequence ID" value="MBO0657219.1"/>
    <property type="molecule type" value="Genomic_DNA"/>
</dbReference>
<organism evidence="1 2">
    <name type="scientific">Streptomyces triculaminicus</name>
    <dbReference type="NCBI Taxonomy" id="2816232"/>
    <lineage>
        <taxon>Bacteria</taxon>
        <taxon>Bacillati</taxon>
        <taxon>Actinomycetota</taxon>
        <taxon>Actinomycetes</taxon>
        <taxon>Kitasatosporales</taxon>
        <taxon>Streptomycetaceae</taxon>
        <taxon>Streptomyces</taxon>
    </lineage>
</organism>
<dbReference type="RefSeq" id="WP_207248801.1">
    <property type="nucleotide sequence ID" value="NZ_JAFMOF010000007.1"/>
</dbReference>
<reference evidence="1" key="1">
    <citation type="submission" date="2021-03" db="EMBL/GenBank/DDBJ databases">
        <title>Streptomyces strains.</title>
        <authorList>
            <person name="Lund M.B."/>
            <person name="Toerring T."/>
        </authorList>
    </citation>
    <scope>NUCLEOTIDE SEQUENCE</scope>
    <source>
        <strain evidence="1">JCM 4242</strain>
    </source>
</reference>
<proteinExistence type="predicted"/>
<accession>A0A939FTT3</accession>